<comment type="caution">
    <text evidence="2">The sequence shown here is derived from an EMBL/GenBank/DDBJ whole genome shotgun (WGS) entry which is preliminary data.</text>
</comment>
<evidence type="ECO:0000259" key="1">
    <source>
        <dbReference type="Pfam" id="PF19694"/>
    </source>
</evidence>
<evidence type="ECO:0000313" key="2">
    <source>
        <dbReference type="EMBL" id="GAA1572550.1"/>
    </source>
</evidence>
<dbReference type="RefSeq" id="WP_344213620.1">
    <property type="nucleotide sequence ID" value="NZ_BAAAOS010000018.1"/>
</dbReference>
<feature type="domain" description="DUF6194" evidence="1">
    <location>
        <begin position="3"/>
        <end position="139"/>
    </location>
</feature>
<protein>
    <submittedName>
        <fullName evidence="2">DUF6194 family protein</fullName>
    </submittedName>
</protein>
<keyword evidence="3" id="KW-1185">Reference proteome</keyword>
<sequence>MDDLEIGRRLAATFPGVNVLVANGDSFFIYDPDRDLPPQRQMPFLTIVTSDSYDKDSQLDRPGVYRLNVGLTKTTYTSLFGDAAAEWDYAAIDTVMPHPVYAPQYWVCVLNPSEATLGEIGPLLTEAYDFAVRKYTNQRQRHDS</sequence>
<dbReference type="Proteomes" id="UP001500393">
    <property type="component" value="Unassembled WGS sequence"/>
</dbReference>
<accession>A0ABP4P482</accession>
<dbReference type="Pfam" id="PF19694">
    <property type="entry name" value="DUF6194"/>
    <property type="match status" value="1"/>
</dbReference>
<evidence type="ECO:0000313" key="3">
    <source>
        <dbReference type="Proteomes" id="UP001500393"/>
    </source>
</evidence>
<dbReference type="InterPro" id="IPR045676">
    <property type="entry name" value="DUF6194"/>
</dbReference>
<gene>
    <name evidence="2" type="ORF">GCM10009789_27630</name>
</gene>
<name>A0ABP4P482_9ACTN</name>
<organism evidence="2 3">
    <name type="scientific">Kribbella sancticallisti</name>
    <dbReference type="NCBI Taxonomy" id="460087"/>
    <lineage>
        <taxon>Bacteria</taxon>
        <taxon>Bacillati</taxon>
        <taxon>Actinomycetota</taxon>
        <taxon>Actinomycetes</taxon>
        <taxon>Propionibacteriales</taxon>
        <taxon>Kribbellaceae</taxon>
        <taxon>Kribbella</taxon>
    </lineage>
</organism>
<proteinExistence type="predicted"/>
<dbReference type="EMBL" id="BAAAOS010000018">
    <property type="protein sequence ID" value="GAA1572550.1"/>
    <property type="molecule type" value="Genomic_DNA"/>
</dbReference>
<reference evidence="3" key="1">
    <citation type="journal article" date="2019" name="Int. J. Syst. Evol. Microbiol.">
        <title>The Global Catalogue of Microorganisms (GCM) 10K type strain sequencing project: providing services to taxonomists for standard genome sequencing and annotation.</title>
        <authorList>
            <consortium name="The Broad Institute Genomics Platform"/>
            <consortium name="The Broad Institute Genome Sequencing Center for Infectious Disease"/>
            <person name="Wu L."/>
            <person name="Ma J."/>
        </authorList>
    </citation>
    <scope>NUCLEOTIDE SEQUENCE [LARGE SCALE GENOMIC DNA]</scope>
    <source>
        <strain evidence="3">JCM 14969</strain>
    </source>
</reference>